<keyword evidence="14 15" id="KW-0472">Membrane</keyword>
<evidence type="ECO:0000313" key="17">
    <source>
        <dbReference type="Proteomes" id="UP000253083"/>
    </source>
</evidence>
<evidence type="ECO:0000256" key="15">
    <source>
        <dbReference type="SAM" id="Phobius"/>
    </source>
</evidence>
<keyword evidence="10" id="KW-0479">Metal-binding</keyword>
<organism evidence="16 17">
    <name type="scientific">Arenicella xantha</name>
    <dbReference type="NCBI Taxonomy" id="644221"/>
    <lineage>
        <taxon>Bacteria</taxon>
        <taxon>Pseudomonadati</taxon>
        <taxon>Pseudomonadota</taxon>
        <taxon>Gammaproteobacteria</taxon>
        <taxon>Arenicellales</taxon>
        <taxon>Arenicellaceae</taxon>
        <taxon>Arenicella</taxon>
    </lineage>
</organism>
<dbReference type="Proteomes" id="UP000253083">
    <property type="component" value="Unassembled WGS sequence"/>
</dbReference>
<accession>A0A395JHW4</accession>
<evidence type="ECO:0000256" key="13">
    <source>
        <dbReference type="ARBA" id="ARBA00023004"/>
    </source>
</evidence>
<dbReference type="Pfam" id="PF01127">
    <property type="entry name" value="Sdh_cyt"/>
    <property type="match status" value="1"/>
</dbReference>
<dbReference type="InterPro" id="IPR034804">
    <property type="entry name" value="SQR/QFR_C/D"/>
</dbReference>
<evidence type="ECO:0000256" key="9">
    <source>
        <dbReference type="ARBA" id="ARBA00022692"/>
    </source>
</evidence>
<feature type="transmembrane region" description="Helical" evidence="15">
    <location>
        <begin position="98"/>
        <end position="124"/>
    </location>
</feature>
<dbReference type="GO" id="GO:0020037">
    <property type="term" value="F:heme binding"/>
    <property type="evidence" value="ECO:0007669"/>
    <property type="project" value="InterPro"/>
</dbReference>
<evidence type="ECO:0000256" key="12">
    <source>
        <dbReference type="ARBA" id="ARBA00022989"/>
    </source>
</evidence>
<evidence type="ECO:0000256" key="6">
    <source>
        <dbReference type="ARBA" id="ARBA00022448"/>
    </source>
</evidence>
<evidence type="ECO:0000313" key="16">
    <source>
        <dbReference type="EMBL" id="RBP49263.1"/>
    </source>
</evidence>
<reference evidence="16 17" key="1">
    <citation type="submission" date="2018-06" db="EMBL/GenBank/DDBJ databases">
        <title>Genomic Encyclopedia of Type Strains, Phase IV (KMG-IV): sequencing the most valuable type-strain genomes for metagenomic binning, comparative biology and taxonomic classification.</title>
        <authorList>
            <person name="Goeker M."/>
        </authorList>
    </citation>
    <scope>NUCLEOTIDE SEQUENCE [LARGE SCALE GENOMIC DNA]</scope>
    <source>
        <strain evidence="16 17">DSM 24032</strain>
    </source>
</reference>
<dbReference type="InterPro" id="IPR014312">
    <property type="entry name" value="Succ_DH_anchor"/>
</dbReference>
<evidence type="ECO:0000256" key="10">
    <source>
        <dbReference type="ARBA" id="ARBA00022723"/>
    </source>
</evidence>
<comment type="subcellular location">
    <subcellularLocation>
        <location evidence="3">Membrane</location>
        <topology evidence="3">Multi-pass membrane protein</topology>
    </subcellularLocation>
</comment>
<dbReference type="CDD" id="cd03495">
    <property type="entry name" value="SQR_TypeC_SdhD_like"/>
    <property type="match status" value="1"/>
</dbReference>
<evidence type="ECO:0000256" key="8">
    <source>
        <dbReference type="ARBA" id="ARBA00022617"/>
    </source>
</evidence>
<keyword evidence="9 15" id="KW-0812">Transmembrane</keyword>
<feature type="transmembrane region" description="Helical" evidence="15">
    <location>
        <begin position="57"/>
        <end position="78"/>
    </location>
</feature>
<dbReference type="GO" id="GO:0006099">
    <property type="term" value="P:tricarboxylic acid cycle"/>
    <property type="evidence" value="ECO:0007669"/>
    <property type="project" value="UniProtKB-UniPathway"/>
</dbReference>
<keyword evidence="11" id="KW-0249">Electron transport</keyword>
<comment type="cofactor">
    <cofactor evidence="1">
        <name>heme</name>
        <dbReference type="ChEBI" id="CHEBI:30413"/>
    </cofactor>
</comment>
<dbReference type="InParanoid" id="A0A395JHW4"/>
<evidence type="ECO:0000256" key="7">
    <source>
        <dbReference type="ARBA" id="ARBA00022532"/>
    </source>
</evidence>
<feature type="transmembrane region" description="Helical" evidence="15">
    <location>
        <begin position="24"/>
        <end position="45"/>
    </location>
</feature>
<keyword evidence="13" id="KW-0408">Iron</keyword>
<evidence type="ECO:0000256" key="3">
    <source>
        <dbReference type="ARBA" id="ARBA00004141"/>
    </source>
</evidence>
<dbReference type="NCBIfam" id="TIGR02968">
    <property type="entry name" value="succ_dehyd_anc"/>
    <property type="match status" value="1"/>
</dbReference>
<evidence type="ECO:0000256" key="14">
    <source>
        <dbReference type="ARBA" id="ARBA00023136"/>
    </source>
</evidence>
<gene>
    <name evidence="16" type="ORF">DFR28_104191</name>
</gene>
<comment type="function">
    <text evidence="2">Membrane-anchoring subunit of succinate dehydrogenase (SDH).</text>
</comment>
<dbReference type="Gene3D" id="1.20.1300.10">
    <property type="entry name" value="Fumarate reductase/succinate dehydrogenase, transmembrane subunit"/>
    <property type="match status" value="1"/>
</dbReference>
<dbReference type="SUPFAM" id="SSF81343">
    <property type="entry name" value="Fumarate reductase respiratory complex transmembrane subunits"/>
    <property type="match status" value="1"/>
</dbReference>
<dbReference type="GO" id="GO:0016020">
    <property type="term" value="C:membrane"/>
    <property type="evidence" value="ECO:0007669"/>
    <property type="project" value="UniProtKB-SubCell"/>
</dbReference>
<evidence type="ECO:0000256" key="2">
    <source>
        <dbReference type="ARBA" id="ARBA00004050"/>
    </source>
</evidence>
<evidence type="ECO:0000256" key="5">
    <source>
        <dbReference type="ARBA" id="ARBA00019425"/>
    </source>
</evidence>
<keyword evidence="17" id="KW-1185">Reference proteome</keyword>
<keyword evidence="6" id="KW-0813">Transport</keyword>
<keyword evidence="7" id="KW-0816">Tricarboxylic acid cycle</keyword>
<dbReference type="InterPro" id="IPR000701">
    <property type="entry name" value="SuccDH_FuR_B_TM-su"/>
</dbReference>
<comment type="caution">
    <text evidence="16">The sequence shown here is derived from an EMBL/GenBank/DDBJ whole genome shotgun (WGS) entry which is preliminary data.</text>
</comment>
<proteinExistence type="predicted"/>
<dbReference type="RefSeq" id="WP_113955126.1">
    <property type="nucleotide sequence ID" value="NZ_QNRT01000004.1"/>
</dbReference>
<sequence length="126" mass="13752">MSLRSPLSKALGLGSAKHGFSHWWWQRVTAIALIPLTVWFVYSLVCLSSGGYQDAVIWLSSPVSATLMLLFVLTALYHGQTGLQVVIEDYVHTKWVNLALLLLIKFAAVVMAVLTVISVLKIALGG</sequence>
<dbReference type="GO" id="GO:0046872">
    <property type="term" value="F:metal ion binding"/>
    <property type="evidence" value="ECO:0007669"/>
    <property type="project" value="UniProtKB-KW"/>
</dbReference>
<keyword evidence="12 15" id="KW-1133">Transmembrane helix</keyword>
<evidence type="ECO:0000256" key="11">
    <source>
        <dbReference type="ARBA" id="ARBA00022982"/>
    </source>
</evidence>
<dbReference type="EMBL" id="QNRT01000004">
    <property type="protein sequence ID" value="RBP49263.1"/>
    <property type="molecule type" value="Genomic_DNA"/>
</dbReference>
<dbReference type="AlphaFoldDB" id="A0A395JHW4"/>
<evidence type="ECO:0000256" key="4">
    <source>
        <dbReference type="ARBA" id="ARBA00005163"/>
    </source>
</evidence>
<dbReference type="OrthoDB" id="9809280at2"/>
<protein>
    <recommendedName>
        <fullName evidence="5">Succinate dehydrogenase hydrophobic membrane anchor subunit</fullName>
    </recommendedName>
</protein>
<evidence type="ECO:0000256" key="1">
    <source>
        <dbReference type="ARBA" id="ARBA00001971"/>
    </source>
</evidence>
<dbReference type="UniPathway" id="UPA00223"/>
<name>A0A395JHW4_9GAMM</name>
<keyword evidence="8" id="KW-0349">Heme</keyword>
<comment type="pathway">
    <text evidence="4">Carbohydrate metabolism; tricarboxylic acid cycle.</text>
</comment>